<evidence type="ECO:0000313" key="1">
    <source>
        <dbReference type="EMBL" id="GBN23281.1"/>
    </source>
</evidence>
<comment type="caution">
    <text evidence="1">The sequence shown here is derived from an EMBL/GenBank/DDBJ whole genome shotgun (WGS) entry which is preliminary data.</text>
</comment>
<evidence type="ECO:0000313" key="2">
    <source>
        <dbReference type="Proteomes" id="UP000499080"/>
    </source>
</evidence>
<dbReference type="Proteomes" id="UP000499080">
    <property type="component" value="Unassembled WGS sequence"/>
</dbReference>
<keyword evidence="2" id="KW-1185">Reference proteome</keyword>
<reference evidence="1 2" key="1">
    <citation type="journal article" date="2019" name="Sci. Rep.">
        <title>Orb-weaving spider Araneus ventricosus genome elucidates the spidroin gene catalogue.</title>
        <authorList>
            <person name="Kono N."/>
            <person name="Nakamura H."/>
            <person name="Ohtoshi R."/>
            <person name="Moran D.A.P."/>
            <person name="Shinohara A."/>
            <person name="Yoshida Y."/>
            <person name="Fujiwara M."/>
            <person name="Mori M."/>
            <person name="Tomita M."/>
            <person name="Arakawa K."/>
        </authorList>
    </citation>
    <scope>NUCLEOTIDE SEQUENCE [LARGE SCALE GENOMIC DNA]</scope>
</reference>
<dbReference type="EMBL" id="BGPR01006974">
    <property type="protein sequence ID" value="GBN23281.1"/>
    <property type="molecule type" value="Genomic_DNA"/>
</dbReference>
<accession>A0A4Y2M883</accession>
<proteinExistence type="predicted"/>
<protein>
    <submittedName>
        <fullName evidence="1">Uncharacterized protein</fullName>
    </submittedName>
</protein>
<sequence>MREGNVYLLSFLTSAGLGFKETRFQSTVGFRGLKLYIHGKAVPIHLEGFAPGRFHLRPMRLSGSIMGRTALTASLTPTVNPIPKGYLAHFSLRFQNGGLVLISQD</sequence>
<organism evidence="1 2">
    <name type="scientific">Araneus ventricosus</name>
    <name type="common">Orbweaver spider</name>
    <name type="synonym">Epeira ventricosa</name>
    <dbReference type="NCBI Taxonomy" id="182803"/>
    <lineage>
        <taxon>Eukaryota</taxon>
        <taxon>Metazoa</taxon>
        <taxon>Ecdysozoa</taxon>
        <taxon>Arthropoda</taxon>
        <taxon>Chelicerata</taxon>
        <taxon>Arachnida</taxon>
        <taxon>Araneae</taxon>
        <taxon>Araneomorphae</taxon>
        <taxon>Entelegynae</taxon>
        <taxon>Araneoidea</taxon>
        <taxon>Araneidae</taxon>
        <taxon>Araneus</taxon>
    </lineage>
</organism>
<dbReference type="AlphaFoldDB" id="A0A4Y2M883"/>
<gene>
    <name evidence="1" type="ORF">AVEN_257827_1</name>
</gene>
<name>A0A4Y2M883_ARAVE</name>